<gene>
    <name evidence="2" type="ORF">CHLNCDRAFT_54721</name>
</gene>
<dbReference type="Proteomes" id="UP000008141">
    <property type="component" value="Unassembled WGS sequence"/>
</dbReference>
<dbReference type="AlphaFoldDB" id="E1ZPS8"/>
<evidence type="ECO:0000313" key="3">
    <source>
        <dbReference type="Proteomes" id="UP000008141"/>
    </source>
</evidence>
<evidence type="ECO:0008006" key="4">
    <source>
        <dbReference type="Google" id="ProtNLM"/>
    </source>
</evidence>
<feature type="signal peptide" evidence="1">
    <location>
        <begin position="1"/>
        <end position="20"/>
    </location>
</feature>
<keyword evidence="1" id="KW-0732">Signal</keyword>
<dbReference type="GeneID" id="17351602"/>
<feature type="chain" id="PRO_5003156176" description="TNFR-Cys domain-containing protein" evidence="1">
    <location>
        <begin position="21"/>
        <end position="370"/>
    </location>
</feature>
<dbReference type="KEGG" id="cvr:CHLNCDRAFT_54721"/>
<dbReference type="PANTHER" id="PTHR23275:SF100">
    <property type="entry name" value="EGF-LIKE DOMAIN-CONTAINING PROTEIN"/>
    <property type="match status" value="1"/>
</dbReference>
<dbReference type="InterPro" id="IPR052798">
    <property type="entry name" value="Giardia_VSA"/>
</dbReference>
<evidence type="ECO:0000256" key="1">
    <source>
        <dbReference type="SAM" id="SignalP"/>
    </source>
</evidence>
<dbReference type="InterPro" id="IPR009030">
    <property type="entry name" value="Growth_fac_rcpt_cys_sf"/>
</dbReference>
<protein>
    <recommendedName>
        <fullName evidence="4">TNFR-Cys domain-containing protein</fullName>
    </recommendedName>
</protein>
<reference evidence="2 3" key="1">
    <citation type="journal article" date="2010" name="Plant Cell">
        <title>The Chlorella variabilis NC64A genome reveals adaptation to photosymbiosis, coevolution with viruses, and cryptic sex.</title>
        <authorList>
            <person name="Blanc G."/>
            <person name="Duncan G."/>
            <person name="Agarkova I."/>
            <person name="Borodovsky M."/>
            <person name="Gurnon J."/>
            <person name="Kuo A."/>
            <person name="Lindquist E."/>
            <person name="Lucas S."/>
            <person name="Pangilinan J."/>
            <person name="Polle J."/>
            <person name="Salamov A."/>
            <person name="Terry A."/>
            <person name="Yamada T."/>
            <person name="Dunigan D.D."/>
            <person name="Grigoriev I.V."/>
            <person name="Claverie J.M."/>
            <person name="Van Etten J.L."/>
        </authorList>
    </citation>
    <scope>NUCLEOTIDE SEQUENCE [LARGE SCALE GENOMIC DNA]</scope>
    <source>
        <strain evidence="2 3">NC64A</strain>
    </source>
</reference>
<dbReference type="SUPFAM" id="SSF57184">
    <property type="entry name" value="Growth factor receptor domain"/>
    <property type="match status" value="3"/>
</dbReference>
<dbReference type="PANTHER" id="PTHR23275">
    <property type="entry name" value="CABRIOLET.-RELATED"/>
    <property type="match status" value="1"/>
</dbReference>
<keyword evidence="3" id="KW-1185">Reference proteome</keyword>
<proteinExistence type="predicted"/>
<accession>E1ZPS8</accession>
<dbReference type="OrthoDB" id="10257656at2759"/>
<sequence length="370" mass="40000">MWPRLLVAALLLLAAQHALGQGNACWNEQCEKCTADYVGCKKCRDGYYVDASRFCAPCKDKWAATCTANRTLTCNTADYYTNPSPLLYLDPKTGICKAWCTAPGAFSGCTRCNADGRCTECGDFASTQGATVLDPKSGKCVKCKDELCGKCDPAKPSKCYQCQKEPYWSYWGEDYGMVYRDEKSGACESCMHTIEKGCLACNGRGECTNCKKGGLTILRDGRCVPCSAFIANCRLCSANGKTCKQCAIGFGFKGGACVKCPEGCDDCEQARQGSCLVCSRDGAGYYFDGKGFCKKMPDGCSTVNKDGSCRACFDGYKMVSGKCLRCRDSACIACDSDACERTARSHCGADGFCSNCTELWPGISASCRWW</sequence>
<organism evidence="3">
    <name type="scientific">Chlorella variabilis</name>
    <name type="common">Green alga</name>
    <dbReference type="NCBI Taxonomy" id="554065"/>
    <lineage>
        <taxon>Eukaryota</taxon>
        <taxon>Viridiplantae</taxon>
        <taxon>Chlorophyta</taxon>
        <taxon>core chlorophytes</taxon>
        <taxon>Trebouxiophyceae</taxon>
        <taxon>Chlorellales</taxon>
        <taxon>Chlorellaceae</taxon>
        <taxon>Chlorella clade</taxon>
        <taxon>Chlorella</taxon>
    </lineage>
</organism>
<name>E1ZPS8_CHLVA</name>
<evidence type="ECO:0000313" key="2">
    <source>
        <dbReference type="EMBL" id="EFN52118.1"/>
    </source>
</evidence>
<dbReference type="EMBL" id="GL433858">
    <property type="protein sequence ID" value="EFN52118.1"/>
    <property type="molecule type" value="Genomic_DNA"/>
</dbReference>
<dbReference type="RefSeq" id="XP_005844220.1">
    <property type="nucleotide sequence ID" value="XM_005844158.1"/>
</dbReference>
<dbReference type="InParanoid" id="E1ZPS8"/>